<dbReference type="OrthoDB" id="3391176at2"/>
<evidence type="ECO:0000259" key="1">
    <source>
        <dbReference type="Pfam" id="PF26526"/>
    </source>
</evidence>
<dbReference type="AlphaFoldDB" id="A0A2V4P027"/>
<evidence type="ECO:0000313" key="3">
    <source>
        <dbReference type="Proteomes" id="UP000248039"/>
    </source>
</evidence>
<dbReference type="InterPro" id="IPR058488">
    <property type="entry name" value="DUF8175"/>
</dbReference>
<dbReference type="RefSeq" id="WP_110667739.1">
    <property type="nucleotide sequence ID" value="NZ_PYBW01000030.1"/>
</dbReference>
<evidence type="ECO:0000313" key="2">
    <source>
        <dbReference type="EMBL" id="PYC82576.1"/>
    </source>
</evidence>
<sequence>MSNQFLDRRPRRRLLPLLLLAVVGLLAFVAVGVAIESGGAPRGPKIYTPPAAIPPPGSVTGVGPSGSPAPGNTGPLQLVQGDKLINGVSVGYPHSMIGAVSAAVEYWRQIGSTLDPDRAATVGRLVADPSWSDAPQQLAAGPTSARKALGVTTDGPAPAGAAVILAPVEYQLRSVSADNVQVLLLATYTTSSPAQGPQTRMGVYPLDLHWAASGDWKIPAPSGTDTTDYSSLVAEPGSVQASAKGWQELKR</sequence>
<dbReference type="Pfam" id="PF26526">
    <property type="entry name" value="DUF8175"/>
    <property type="match status" value="1"/>
</dbReference>
<comment type="caution">
    <text evidence="2">The sequence shown here is derived from an EMBL/GenBank/DDBJ whole genome shotgun (WGS) entry which is preliminary data.</text>
</comment>
<accession>A0A2V4P027</accession>
<name>A0A2V4P027_9ACTN</name>
<reference evidence="2 3" key="1">
    <citation type="submission" date="2018-03" db="EMBL/GenBank/DDBJ databases">
        <title>Bioinformatic expansion and discovery of thiopeptide antibiotics.</title>
        <authorList>
            <person name="Schwalen C.J."/>
            <person name="Hudson G.A."/>
            <person name="Mitchell D.A."/>
        </authorList>
    </citation>
    <scope>NUCLEOTIDE SEQUENCE [LARGE SCALE GENOMIC DNA]</scope>
    <source>
        <strain evidence="2 3">ATCC 21389</strain>
    </source>
</reference>
<keyword evidence="3" id="KW-1185">Reference proteome</keyword>
<gene>
    <name evidence="2" type="ORF">C7C46_09435</name>
</gene>
<proteinExistence type="predicted"/>
<organism evidence="2 3">
    <name type="scientific">Streptomyces tateyamensis</name>
    <dbReference type="NCBI Taxonomy" id="565073"/>
    <lineage>
        <taxon>Bacteria</taxon>
        <taxon>Bacillati</taxon>
        <taxon>Actinomycetota</taxon>
        <taxon>Actinomycetes</taxon>
        <taxon>Kitasatosporales</taxon>
        <taxon>Streptomycetaceae</taxon>
        <taxon>Streptomyces</taxon>
    </lineage>
</organism>
<protein>
    <recommendedName>
        <fullName evidence="1">DUF8175 domain-containing protein</fullName>
    </recommendedName>
</protein>
<feature type="domain" description="DUF8175" evidence="1">
    <location>
        <begin position="86"/>
        <end position="228"/>
    </location>
</feature>
<dbReference type="Proteomes" id="UP000248039">
    <property type="component" value="Unassembled WGS sequence"/>
</dbReference>
<dbReference type="EMBL" id="PYBW01000030">
    <property type="protein sequence ID" value="PYC82576.1"/>
    <property type="molecule type" value="Genomic_DNA"/>
</dbReference>